<dbReference type="GO" id="GO:0003700">
    <property type="term" value="F:DNA-binding transcription factor activity"/>
    <property type="evidence" value="ECO:0007669"/>
    <property type="project" value="InterPro"/>
</dbReference>
<feature type="domain" description="HTH marR-type" evidence="4">
    <location>
        <begin position="14"/>
        <end position="146"/>
    </location>
</feature>
<protein>
    <submittedName>
        <fullName evidence="5">MarR family 2-MHQ and catechol resistance regulon transcriptional repressor</fullName>
    </submittedName>
</protein>
<dbReference type="InterPro" id="IPR036388">
    <property type="entry name" value="WH-like_DNA-bd_sf"/>
</dbReference>
<dbReference type="InterPro" id="IPR036390">
    <property type="entry name" value="WH_DNA-bd_sf"/>
</dbReference>
<dbReference type="InterPro" id="IPR000835">
    <property type="entry name" value="HTH_MarR-typ"/>
</dbReference>
<evidence type="ECO:0000256" key="3">
    <source>
        <dbReference type="ARBA" id="ARBA00023163"/>
    </source>
</evidence>
<dbReference type="EMBL" id="SMGG01000005">
    <property type="protein sequence ID" value="TCK59979.1"/>
    <property type="molecule type" value="Genomic_DNA"/>
</dbReference>
<evidence type="ECO:0000313" key="5">
    <source>
        <dbReference type="EMBL" id="TCK59979.1"/>
    </source>
</evidence>
<dbReference type="PANTHER" id="PTHR33164:SF101">
    <property type="entry name" value="TRANSCRIPTIONAL REPRESSOR MPRA"/>
    <property type="match status" value="1"/>
</dbReference>
<evidence type="ECO:0000259" key="4">
    <source>
        <dbReference type="PROSITE" id="PS50995"/>
    </source>
</evidence>
<dbReference type="Gene3D" id="1.10.10.10">
    <property type="entry name" value="Winged helix-like DNA-binding domain superfamily/Winged helix DNA-binding domain"/>
    <property type="match status" value="1"/>
</dbReference>
<dbReference type="SMART" id="SM00347">
    <property type="entry name" value="HTH_MARR"/>
    <property type="match status" value="1"/>
</dbReference>
<name>A0A4R1K9X4_9BACT</name>
<sequence length="152" mass="17262">MKRKHSYGIRADMAMRTWIEIVRAFSAVRARENAFVEVNGLTIQQFGVLEALYHMGELTVGELTKLVISTPGNMTVVLKNLKQKELIETVRRDDDKRVTVASITQKGRALIADIFPTHALNMEGYFECLTEEEQDSLAVILRKLRKANIKQA</sequence>
<proteinExistence type="predicted"/>
<dbReference type="InterPro" id="IPR039422">
    <property type="entry name" value="MarR/SlyA-like"/>
</dbReference>
<dbReference type="RefSeq" id="WP_132874126.1">
    <property type="nucleotide sequence ID" value="NZ_JAJUHT010000016.1"/>
</dbReference>
<evidence type="ECO:0000256" key="2">
    <source>
        <dbReference type="ARBA" id="ARBA00023125"/>
    </source>
</evidence>
<keyword evidence="6" id="KW-1185">Reference proteome</keyword>
<keyword evidence="2" id="KW-0238">DNA-binding</keyword>
<dbReference type="Pfam" id="PF22381">
    <property type="entry name" value="Staph_reg_Sar_Rot"/>
    <property type="match status" value="1"/>
</dbReference>
<evidence type="ECO:0000313" key="6">
    <source>
        <dbReference type="Proteomes" id="UP000294614"/>
    </source>
</evidence>
<dbReference type="Proteomes" id="UP000294614">
    <property type="component" value="Unassembled WGS sequence"/>
</dbReference>
<dbReference type="PROSITE" id="PS50995">
    <property type="entry name" value="HTH_MARR_2"/>
    <property type="match status" value="1"/>
</dbReference>
<dbReference type="OrthoDB" id="9799747at2"/>
<dbReference type="PANTHER" id="PTHR33164">
    <property type="entry name" value="TRANSCRIPTIONAL REGULATOR, MARR FAMILY"/>
    <property type="match status" value="1"/>
</dbReference>
<keyword evidence="3" id="KW-0804">Transcription</keyword>
<dbReference type="PRINTS" id="PR00598">
    <property type="entry name" value="HTHMARR"/>
</dbReference>
<comment type="caution">
    <text evidence="5">The sequence shown here is derived from an EMBL/GenBank/DDBJ whole genome shotgun (WGS) entry which is preliminary data.</text>
</comment>
<dbReference type="SUPFAM" id="SSF46785">
    <property type="entry name" value="Winged helix' DNA-binding domain"/>
    <property type="match status" value="1"/>
</dbReference>
<organism evidence="5 6">
    <name type="scientific">Seleniivibrio woodruffii</name>
    <dbReference type="NCBI Taxonomy" id="1078050"/>
    <lineage>
        <taxon>Bacteria</taxon>
        <taxon>Pseudomonadati</taxon>
        <taxon>Deferribacterota</taxon>
        <taxon>Deferribacteres</taxon>
        <taxon>Deferribacterales</taxon>
        <taxon>Geovibrionaceae</taxon>
        <taxon>Seleniivibrio</taxon>
    </lineage>
</organism>
<dbReference type="InterPro" id="IPR055166">
    <property type="entry name" value="Transc_reg_Sar_Rot_HTH"/>
</dbReference>
<keyword evidence="1" id="KW-0805">Transcription regulation</keyword>
<evidence type="ECO:0000256" key="1">
    <source>
        <dbReference type="ARBA" id="ARBA00023015"/>
    </source>
</evidence>
<reference evidence="5 6" key="1">
    <citation type="submission" date="2019-03" db="EMBL/GenBank/DDBJ databases">
        <title>Genomic Encyclopedia of Type Strains, Phase IV (KMG-IV): sequencing the most valuable type-strain genomes for metagenomic binning, comparative biology and taxonomic classification.</title>
        <authorList>
            <person name="Goeker M."/>
        </authorList>
    </citation>
    <scope>NUCLEOTIDE SEQUENCE [LARGE SCALE GENOMIC DNA]</scope>
    <source>
        <strain evidence="5 6">DSM 24984</strain>
    </source>
</reference>
<dbReference type="GO" id="GO:0006950">
    <property type="term" value="P:response to stress"/>
    <property type="evidence" value="ECO:0007669"/>
    <property type="project" value="TreeGrafter"/>
</dbReference>
<accession>A0A4R1K9X4</accession>
<dbReference type="GO" id="GO:0003677">
    <property type="term" value="F:DNA binding"/>
    <property type="evidence" value="ECO:0007669"/>
    <property type="project" value="UniProtKB-KW"/>
</dbReference>
<gene>
    <name evidence="5" type="ORF">C8D98_2151</name>
</gene>
<dbReference type="AlphaFoldDB" id="A0A4R1K9X4"/>